<feature type="compositionally biased region" description="Polar residues" evidence="1">
    <location>
        <begin position="262"/>
        <end position="271"/>
    </location>
</feature>
<keyword evidence="2" id="KW-0812">Transmembrane</keyword>
<feature type="compositionally biased region" description="Low complexity" evidence="1">
    <location>
        <begin position="209"/>
        <end position="225"/>
    </location>
</feature>
<feature type="compositionally biased region" description="Polar residues" evidence="1">
    <location>
        <begin position="280"/>
        <end position="296"/>
    </location>
</feature>
<accession>A0A1I8MM98</accession>
<evidence type="ECO:0000256" key="2">
    <source>
        <dbReference type="SAM" id="Phobius"/>
    </source>
</evidence>
<dbReference type="SMART" id="SM00540">
    <property type="entry name" value="LEM"/>
    <property type="match status" value="1"/>
</dbReference>
<evidence type="ECO:0000313" key="5">
    <source>
        <dbReference type="Proteomes" id="UP001652621"/>
    </source>
</evidence>
<dbReference type="AlphaFoldDB" id="A0A1I8MM98"/>
<feature type="compositionally biased region" description="Acidic residues" evidence="1">
    <location>
        <begin position="302"/>
        <end position="316"/>
    </location>
</feature>
<dbReference type="OrthoDB" id="8068829at2759"/>
<organism evidence="4">
    <name type="scientific">Musca domestica</name>
    <name type="common">House fly</name>
    <dbReference type="NCBI Taxonomy" id="7370"/>
    <lineage>
        <taxon>Eukaryota</taxon>
        <taxon>Metazoa</taxon>
        <taxon>Ecdysozoa</taxon>
        <taxon>Arthropoda</taxon>
        <taxon>Hexapoda</taxon>
        <taxon>Insecta</taxon>
        <taxon>Pterygota</taxon>
        <taxon>Neoptera</taxon>
        <taxon>Endopterygota</taxon>
        <taxon>Diptera</taxon>
        <taxon>Brachycera</taxon>
        <taxon>Muscomorpha</taxon>
        <taxon>Muscoidea</taxon>
        <taxon>Muscidae</taxon>
        <taxon>Musca</taxon>
    </lineage>
</organism>
<name>A0A1I8MM98_MUSDO</name>
<dbReference type="eggNOG" id="ENOG502TAEI">
    <property type="taxonomic scope" value="Eukaryota"/>
</dbReference>
<dbReference type="GeneID" id="101889328"/>
<sequence>MAALESLSNKELRQKCIEFGMPNVPVTDSSRKILIRRLEAVMSGKPATTPNKTNRRETMHVSKPSEMASSAKITAAAVINNNNNNSTTSGKPTAANRPSRRTIAATERHVTTTTTVSEPEYSDVSPDRGEVITQMLPPKAKTPEKQTLYPKLPAKEPSPKPQVLSKTGVVSTSYVQESSINKTYAAPTIEDVDSTEDEIEEEITKPMASVPSYSSKSYVPLSESKVTTSASMPPLASTLSSSTRYSSLNSSYNYNSKPSSTTLSNISTSVRKNYEPPPTLRTSYQQPRAGSTQKYVTTPEPYDVEDDDDEEDMEDDDEDDVVLVEDSPIAKDDIQTPFLSQFARNLETLKATPIRHSIGPTKITPPKSSAMRQRETAAAYSRRTIGGGGGGSGGGATISARRSYMKNEPEESPFRQFVMALEEKYHLKQTFIIISVFIIAIFIYVFFIQSV</sequence>
<protein>
    <submittedName>
        <fullName evidence="6">Otefin</fullName>
    </submittedName>
</protein>
<feature type="compositionally biased region" description="Acidic residues" evidence="1">
    <location>
        <begin position="190"/>
        <end position="201"/>
    </location>
</feature>
<dbReference type="KEGG" id="mde:101889328"/>
<feature type="transmembrane region" description="Helical" evidence="2">
    <location>
        <begin position="430"/>
        <end position="448"/>
    </location>
</feature>
<keyword evidence="2" id="KW-1133">Transmembrane helix</keyword>
<keyword evidence="2" id="KW-0472">Membrane</keyword>
<reference evidence="4" key="1">
    <citation type="submission" date="2021-01" db="UniProtKB">
        <authorList>
            <consortium name="EnsemblMetazoa"/>
        </authorList>
    </citation>
    <scope>IDENTIFICATION</scope>
    <source>
        <strain evidence="4">Aabys</strain>
    </source>
</reference>
<reference evidence="6" key="2">
    <citation type="submission" date="2025-04" db="UniProtKB">
        <authorList>
            <consortium name="RefSeq"/>
        </authorList>
    </citation>
    <scope>IDENTIFICATION</scope>
    <source>
        <strain evidence="6">Aabys</strain>
    </source>
</reference>
<dbReference type="Pfam" id="PF03020">
    <property type="entry name" value="LEM"/>
    <property type="match status" value="1"/>
</dbReference>
<feature type="region of interest" description="Disordered" evidence="1">
    <location>
        <begin position="81"/>
        <end position="105"/>
    </location>
</feature>
<evidence type="ECO:0000313" key="4">
    <source>
        <dbReference type="EnsemblMetazoa" id="MDOA006431-PA"/>
    </source>
</evidence>
<keyword evidence="5" id="KW-1185">Reference proteome</keyword>
<dbReference type="CDD" id="cd12934">
    <property type="entry name" value="LEM"/>
    <property type="match status" value="1"/>
</dbReference>
<dbReference type="Proteomes" id="UP001652621">
    <property type="component" value="Unplaced"/>
</dbReference>
<dbReference type="STRING" id="7370.A0A1I8MM98"/>
<gene>
    <name evidence="4" type="primary">101889328</name>
    <name evidence="6" type="synonym">LOC101889328</name>
</gene>
<dbReference type="InterPro" id="IPR011015">
    <property type="entry name" value="LEM/LEM-like_dom_sf"/>
</dbReference>
<feature type="region of interest" description="Disordered" evidence="1">
    <location>
        <begin position="188"/>
        <end position="316"/>
    </location>
</feature>
<dbReference type="EnsemblMetazoa" id="MDOA006431-RA">
    <property type="protein sequence ID" value="MDOA006431-PA"/>
    <property type="gene ID" value="MDOA006431"/>
</dbReference>
<dbReference type="PROSITE" id="PS50954">
    <property type="entry name" value="LEM"/>
    <property type="match status" value="1"/>
</dbReference>
<dbReference type="RefSeq" id="XP_005191503.1">
    <property type="nucleotide sequence ID" value="XM_005191446.3"/>
</dbReference>
<dbReference type="Gene3D" id="1.10.720.40">
    <property type="match status" value="1"/>
</dbReference>
<evidence type="ECO:0000259" key="3">
    <source>
        <dbReference type="PROSITE" id="PS50954"/>
    </source>
</evidence>
<feature type="compositionally biased region" description="Gly residues" evidence="1">
    <location>
        <begin position="385"/>
        <end position="396"/>
    </location>
</feature>
<dbReference type="InterPro" id="IPR003887">
    <property type="entry name" value="LEM_dom"/>
</dbReference>
<feature type="compositionally biased region" description="Low complexity" evidence="1">
    <location>
        <begin position="235"/>
        <end position="261"/>
    </location>
</feature>
<dbReference type="VEuPathDB" id="VectorBase:MDOMA2_001522"/>
<feature type="region of interest" description="Disordered" evidence="1">
    <location>
        <begin position="380"/>
        <end position="399"/>
    </location>
</feature>
<feature type="domain" description="LEM" evidence="3">
    <location>
        <begin position="1"/>
        <end position="45"/>
    </location>
</feature>
<proteinExistence type="predicted"/>
<evidence type="ECO:0000256" key="1">
    <source>
        <dbReference type="SAM" id="MobiDB-lite"/>
    </source>
</evidence>
<evidence type="ECO:0000313" key="6">
    <source>
        <dbReference type="RefSeq" id="XP_005191503.1"/>
    </source>
</evidence>
<feature type="region of interest" description="Disordered" evidence="1">
    <location>
        <begin position="45"/>
        <end position="69"/>
    </location>
</feature>
<dbReference type="SUPFAM" id="SSF63451">
    <property type="entry name" value="LEM domain"/>
    <property type="match status" value="1"/>
</dbReference>
<dbReference type="VEuPathDB" id="VectorBase:MDOA006431"/>